<dbReference type="PANTHER" id="PTHR12510">
    <property type="entry name" value="TROPONIN C-AKIN-1 PROTEIN"/>
    <property type="match status" value="1"/>
</dbReference>
<accession>A0A3Q9QW63</accession>
<keyword evidence="6" id="KW-1185">Reference proteome</keyword>
<dbReference type="Gene3D" id="3.10.490.10">
    <property type="entry name" value="Gamma-glutamyl cyclotransferase-like"/>
    <property type="match status" value="2"/>
</dbReference>
<dbReference type="InterPro" id="IPR013024">
    <property type="entry name" value="GGCT-like"/>
</dbReference>
<name>A0A3Q9QW63_9BACI</name>
<feature type="active site" description="Proton acceptor" evidence="2">
    <location>
        <position position="92"/>
    </location>
</feature>
<dbReference type="Proteomes" id="UP000282892">
    <property type="component" value="Chromosome"/>
</dbReference>
<reference evidence="5 6" key="1">
    <citation type="submission" date="2017-07" db="EMBL/GenBank/DDBJ databases">
        <title>The complete genome sequence of Bacillus mesonae strain H20-5, an efficient strain improving plant abiotic stress resistance.</title>
        <authorList>
            <person name="Kim S.Y."/>
            <person name="Song H."/>
            <person name="Sang M.K."/>
            <person name="Weon H.-Y."/>
            <person name="Song J."/>
        </authorList>
    </citation>
    <scope>NUCLEOTIDE SEQUENCE [LARGE SCALE GENOMIC DNA]</scope>
    <source>
        <strain evidence="5 6">H20-5</strain>
    </source>
</reference>
<comment type="similarity">
    <text evidence="1 3">Belongs to the gamma-glutamylcyclotransferase family.</text>
</comment>
<dbReference type="GO" id="GO:0005829">
    <property type="term" value="C:cytosol"/>
    <property type="evidence" value="ECO:0007669"/>
    <property type="project" value="TreeGrafter"/>
</dbReference>
<sequence length="302" mass="34796">MVPSKIDEMKEEEGSILTKHLVFVYGTLRWHESNHHLLFGAECVAQQCWTKGKLYDSNLGYPFLAASEDNKVYGELYQVEDDEMLEKLDELEGYYGPGENNYYIRYSQQIHTDKGSYQAFVYILPEDREPQDMRFIDGGDWCVDQLLRKERQSYYYFAYGSCMDHERFKIAGVDHFFQKTIGRGVLNGFQLRFTKKMHDGGRADIIEDYGTVEGVVYEIPAEALDYLYMREGVGVGCYRPAVIHLPVNGNLLTQILTFIVVDKEPESAPPNHYSEEILRGGSGFLSDGYLSNLKKHIDELHN</sequence>
<dbReference type="InterPro" id="IPR036568">
    <property type="entry name" value="GGCT-like_sf"/>
</dbReference>
<dbReference type="EMBL" id="CP022572">
    <property type="protein sequence ID" value="AZU61898.1"/>
    <property type="molecule type" value="Genomic_DNA"/>
</dbReference>
<evidence type="ECO:0000256" key="3">
    <source>
        <dbReference type="RuleBase" id="RU367036"/>
    </source>
</evidence>
<feature type="domain" description="Gamma-glutamylcyclotransferase AIG2-like" evidence="4">
    <location>
        <begin position="22"/>
        <end position="142"/>
    </location>
</feature>
<organism evidence="5 6">
    <name type="scientific">Neobacillus mesonae</name>
    <dbReference type="NCBI Taxonomy" id="1193713"/>
    <lineage>
        <taxon>Bacteria</taxon>
        <taxon>Bacillati</taxon>
        <taxon>Bacillota</taxon>
        <taxon>Bacilli</taxon>
        <taxon>Bacillales</taxon>
        <taxon>Bacillaceae</taxon>
        <taxon>Neobacillus</taxon>
    </lineage>
</organism>
<evidence type="ECO:0000256" key="1">
    <source>
        <dbReference type="ARBA" id="ARBA00008861"/>
    </source>
</evidence>
<gene>
    <name evidence="5" type="ORF">CHR53_11740</name>
</gene>
<dbReference type="CDD" id="cd06661">
    <property type="entry name" value="GGCT_like"/>
    <property type="match status" value="2"/>
</dbReference>
<dbReference type="InterPro" id="IPR009288">
    <property type="entry name" value="AIG2-like_dom"/>
</dbReference>
<evidence type="ECO:0000259" key="4">
    <source>
        <dbReference type="Pfam" id="PF06094"/>
    </source>
</evidence>
<evidence type="ECO:0000313" key="6">
    <source>
        <dbReference type="Proteomes" id="UP000282892"/>
    </source>
</evidence>
<dbReference type="SUPFAM" id="SSF110857">
    <property type="entry name" value="Gamma-glutamyl cyclotransferase-like"/>
    <property type="match status" value="2"/>
</dbReference>
<dbReference type="InterPro" id="IPR039126">
    <property type="entry name" value="GGACT"/>
</dbReference>
<dbReference type="Pfam" id="PF06094">
    <property type="entry name" value="GGACT"/>
    <property type="match status" value="1"/>
</dbReference>
<dbReference type="KEGG" id="nmk:CHR53_11740"/>
<evidence type="ECO:0000256" key="2">
    <source>
        <dbReference type="PIRSR" id="PIRSR639126-1"/>
    </source>
</evidence>
<evidence type="ECO:0000313" key="5">
    <source>
        <dbReference type="EMBL" id="AZU61898.1"/>
    </source>
</evidence>
<protein>
    <recommendedName>
        <fullName evidence="3">Gamma-glutamylcyclotransferase family protein</fullName>
    </recommendedName>
</protein>
<dbReference type="GO" id="GO:0061929">
    <property type="term" value="F:gamma-glutamylaminecyclotransferase activity"/>
    <property type="evidence" value="ECO:0007669"/>
    <property type="project" value="InterPro"/>
</dbReference>
<dbReference type="STRING" id="1193713.GCA_001636315_04775"/>
<dbReference type="OrthoDB" id="8538589at2"/>
<dbReference type="PANTHER" id="PTHR12510:SF4">
    <property type="entry name" value="GAMMA-GLUTAMYLAMINECYCLOTRANSFERASE"/>
    <property type="match status" value="1"/>
</dbReference>
<dbReference type="Pfam" id="PF13772">
    <property type="entry name" value="AIG2_2"/>
    <property type="match status" value="1"/>
</dbReference>
<proteinExistence type="inferred from homology"/>
<dbReference type="AlphaFoldDB" id="A0A3Q9QW63"/>